<dbReference type="RefSeq" id="WP_066062267.1">
    <property type="nucleotide sequence ID" value="NZ_CP013015.1"/>
</dbReference>
<name>A0A7U4QKE3_DESA2</name>
<evidence type="ECO:0000313" key="7">
    <source>
        <dbReference type="EMBL" id="AMM40977.1"/>
    </source>
</evidence>
<evidence type="ECO:0000256" key="3">
    <source>
        <dbReference type="ARBA" id="ARBA00022630"/>
    </source>
</evidence>
<dbReference type="Pfam" id="PF02913">
    <property type="entry name" value="FAD-oxidase_C"/>
    <property type="match status" value="1"/>
</dbReference>
<dbReference type="GO" id="GO:0016491">
    <property type="term" value="F:oxidoreductase activity"/>
    <property type="evidence" value="ECO:0007669"/>
    <property type="project" value="UniProtKB-KW"/>
</dbReference>
<dbReference type="InterPro" id="IPR016166">
    <property type="entry name" value="FAD-bd_PCMH"/>
</dbReference>
<organism evidence="7 8">
    <name type="scientific">Desulfofervidus auxilii</name>
    <dbReference type="NCBI Taxonomy" id="1621989"/>
    <lineage>
        <taxon>Bacteria</taxon>
        <taxon>Pseudomonadati</taxon>
        <taxon>Thermodesulfobacteriota</taxon>
        <taxon>Candidatus Desulfofervidia</taxon>
        <taxon>Candidatus Desulfofervidales</taxon>
        <taxon>Candidatus Desulfofervidaceae</taxon>
        <taxon>Candidatus Desulfofervidus</taxon>
    </lineage>
</organism>
<feature type="domain" description="FAD-binding PCMH-type" evidence="6">
    <location>
        <begin position="36"/>
        <end position="215"/>
    </location>
</feature>
<dbReference type="InterPro" id="IPR016164">
    <property type="entry name" value="FAD-linked_Oxase-like_C"/>
</dbReference>
<protein>
    <submittedName>
        <fullName evidence="7">FAD-binding protein</fullName>
    </submittedName>
</protein>
<dbReference type="InterPro" id="IPR006094">
    <property type="entry name" value="Oxid_FAD_bind_N"/>
</dbReference>
<dbReference type="PROSITE" id="PS51387">
    <property type="entry name" value="FAD_PCMH"/>
    <property type="match status" value="1"/>
</dbReference>
<proteinExistence type="inferred from homology"/>
<evidence type="ECO:0000313" key="8">
    <source>
        <dbReference type="Proteomes" id="UP000070560"/>
    </source>
</evidence>
<dbReference type="Gene3D" id="3.30.70.2740">
    <property type="match status" value="1"/>
</dbReference>
<keyword evidence="5" id="KW-0560">Oxidoreductase</keyword>
<dbReference type="Proteomes" id="UP000070560">
    <property type="component" value="Chromosome"/>
</dbReference>
<dbReference type="PANTHER" id="PTHR42934:SF3">
    <property type="entry name" value="D-LACTATE DEHYDROGENASE"/>
    <property type="match status" value="1"/>
</dbReference>
<dbReference type="Gene3D" id="1.10.45.10">
    <property type="entry name" value="Vanillyl-alcohol Oxidase, Chain A, domain 4"/>
    <property type="match status" value="1"/>
</dbReference>
<dbReference type="Gene3D" id="3.30.70.2190">
    <property type="match status" value="1"/>
</dbReference>
<keyword evidence="4" id="KW-0274">FAD</keyword>
<dbReference type="FunFam" id="3.30.70.2740:FF:000001">
    <property type="entry name" value="D-lactate dehydrogenase mitochondrial"/>
    <property type="match status" value="1"/>
</dbReference>
<accession>A0A7U4QKE3</accession>
<comment type="cofactor">
    <cofactor evidence="1">
        <name>FAD</name>
        <dbReference type="ChEBI" id="CHEBI:57692"/>
    </cofactor>
</comment>
<dbReference type="FunFam" id="1.10.45.10:FF:000001">
    <property type="entry name" value="D-lactate dehydrogenase mitochondrial"/>
    <property type="match status" value="1"/>
</dbReference>
<dbReference type="Gene3D" id="3.30.465.10">
    <property type="match status" value="1"/>
</dbReference>
<dbReference type="SUPFAM" id="SSF56176">
    <property type="entry name" value="FAD-binding/transporter-associated domain-like"/>
    <property type="match status" value="1"/>
</dbReference>
<evidence type="ECO:0000256" key="2">
    <source>
        <dbReference type="ARBA" id="ARBA00008000"/>
    </source>
</evidence>
<dbReference type="PANTHER" id="PTHR42934">
    <property type="entry name" value="GLYCOLATE OXIDASE SUBUNIT GLCD"/>
    <property type="match status" value="1"/>
</dbReference>
<evidence type="ECO:0000259" key="6">
    <source>
        <dbReference type="PROSITE" id="PS51387"/>
    </source>
</evidence>
<keyword evidence="3" id="KW-0285">Flavoprotein</keyword>
<evidence type="ECO:0000256" key="5">
    <source>
        <dbReference type="ARBA" id="ARBA00023002"/>
    </source>
</evidence>
<dbReference type="InterPro" id="IPR036318">
    <property type="entry name" value="FAD-bd_PCMH-like_sf"/>
</dbReference>
<evidence type="ECO:0000256" key="4">
    <source>
        <dbReference type="ARBA" id="ARBA00022827"/>
    </source>
</evidence>
<gene>
    <name evidence="7" type="ORF">HS1_001173</name>
</gene>
<dbReference type="InterPro" id="IPR051914">
    <property type="entry name" value="FAD-linked_OxidoTrans_Type4"/>
</dbReference>
<dbReference type="GO" id="GO:0071949">
    <property type="term" value="F:FAD binding"/>
    <property type="evidence" value="ECO:0007669"/>
    <property type="project" value="InterPro"/>
</dbReference>
<dbReference type="OrthoDB" id="9811557at2"/>
<comment type="similarity">
    <text evidence="2">Belongs to the FAD-binding oxidoreductase/transferase type 4 family.</text>
</comment>
<reference evidence="7 8" key="1">
    <citation type="submission" date="2015-10" db="EMBL/GenBank/DDBJ databases">
        <title>Candidatus Desulfofervidus auxilii, a hydrogenotrophic sulfate-reducing bacterium involved in the thermophilic anaerobic oxidation of methane.</title>
        <authorList>
            <person name="Krukenberg V."/>
            <person name="Richter M."/>
            <person name="Wegener G."/>
        </authorList>
    </citation>
    <scope>NUCLEOTIDE SEQUENCE [LARGE SCALE GENOMIC DNA]</scope>
    <source>
        <strain evidence="7 8">HS1</strain>
    </source>
</reference>
<evidence type="ECO:0000256" key="1">
    <source>
        <dbReference type="ARBA" id="ARBA00001974"/>
    </source>
</evidence>
<dbReference type="InterPro" id="IPR016171">
    <property type="entry name" value="Vanillyl_alc_oxidase_C-sub2"/>
</dbReference>
<dbReference type="AlphaFoldDB" id="A0A7U4QKE3"/>
<dbReference type="Pfam" id="PF01565">
    <property type="entry name" value="FAD_binding_4"/>
    <property type="match status" value="1"/>
</dbReference>
<dbReference type="EMBL" id="CP013015">
    <property type="protein sequence ID" value="AMM40977.1"/>
    <property type="molecule type" value="Genomic_DNA"/>
</dbReference>
<dbReference type="KEGG" id="daw:HS1_001173"/>
<keyword evidence="8" id="KW-1185">Reference proteome</keyword>
<sequence length="457" mass="50236">MLSEKIIKNLEKIVGKPYISQKKEDLLCYSYDATQLMYLPEAVIFPNSAQKIAEILKLANQYRFPVVPRGAGSGMSGGAVPIRNGVVLAMNRLNRILEIDEKNMWVWVEPGVVTGDLQKTVAEKGLFYPPDPASLSFCTIGGNVAECAGGPRAVKYGVTKDYVLALEVVLPTGEIIHTGHKTIKGVTGYDLTSLFIGSEGTLGVFTKILLRLLPLPPTKATILLNLPRLNLLSSLLEQFLHLAERPAAMEFVDDLCRACIEHQIQFALPPGEGLLLLETDGSPEIVELMLEKITKIAKQTGAEVVTIERGEKADQLWEIRRSISPAVFQLGSEKSSHDIVVPCAQILPMIEKIKQIRNKWKLPVLCFGHIGDGNLHVNIMYNSGDISKAEAVTEEVIRVTLALGGTITGEHGIGLTKARFLPWEIEPNTLKVMQKIKCTLDPNNILNSGKIFLEEKT</sequence>
<dbReference type="InterPro" id="IPR016169">
    <property type="entry name" value="FAD-bd_PCMH_sub2"/>
</dbReference>
<dbReference type="SUPFAM" id="SSF55103">
    <property type="entry name" value="FAD-linked oxidases, C-terminal domain"/>
    <property type="match status" value="1"/>
</dbReference>
<dbReference type="InterPro" id="IPR004113">
    <property type="entry name" value="FAD-bd_oxidored_4_C"/>
</dbReference>